<dbReference type="AlphaFoldDB" id="A0A0V7ZK42"/>
<dbReference type="EMBL" id="LMTZ01000118">
    <property type="protein sequence ID" value="KST64780.1"/>
    <property type="molecule type" value="Genomic_DNA"/>
</dbReference>
<dbReference type="EMBL" id="LMTZ01000129">
    <property type="protein sequence ID" value="KST64070.1"/>
    <property type="molecule type" value="Genomic_DNA"/>
</dbReference>
<gene>
    <name evidence="1" type="ORF">BC008_40465</name>
    <name evidence="2" type="ORF">BC008_41440</name>
</gene>
<organism evidence="2 3">
    <name type="scientific">Mastigocoleus testarum BC008</name>
    <dbReference type="NCBI Taxonomy" id="371196"/>
    <lineage>
        <taxon>Bacteria</taxon>
        <taxon>Bacillati</taxon>
        <taxon>Cyanobacteriota</taxon>
        <taxon>Cyanophyceae</taxon>
        <taxon>Nostocales</taxon>
        <taxon>Hapalosiphonaceae</taxon>
        <taxon>Mastigocoleus</taxon>
    </lineage>
</organism>
<comment type="caution">
    <text evidence="2">The sequence shown here is derived from an EMBL/GenBank/DDBJ whole genome shotgun (WGS) entry which is preliminary data.</text>
</comment>
<evidence type="ECO:0000313" key="2">
    <source>
        <dbReference type="EMBL" id="KST64780.1"/>
    </source>
</evidence>
<dbReference type="RefSeq" id="WP_027844073.1">
    <property type="nucleotide sequence ID" value="NZ_LMTZ01000118.1"/>
</dbReference>
<accession>A0A0V7ZK42</accession>
<dbReference type="Proteomes" id="UP000053372">
    <property type="component" value="Unassembled WGS sequence"/>
</dbReference>
<keyword evidence="3" id="KW-1185">Reference proteome</keyword>
<sequence>MRKENKKSFWIDPATSRTYPNKKDIPAYLLASGRLQHWDSVLEFKTFQFLEVWFPKVEIRRQKEIQIYPKNKAFPKISWKIDFCLEFPIPIYIEVKGQWLLKDAEKEIFWRTLRGVQDKHPQIFNRLLFTSDKGDWKIPHTNLSVVPLNNLRTHLDSIVAID</sequence>
<proteinExistence type="predicted"/>
<protein>
    <submittedName>
        <fullName evidence="2">Uncharacterized protein</fullName>
    </submittedName>
</protein>
<evidence type="ECO:0000313" key="1">
    <source>
        <dbReference type="EMBL" id="KST64070.1"/>
    </source>
</evidence>
<reference evidence="2 3" key="1">
    <citation type="journal article" date="2015" name="Genome Announc.">
        <title>Draft Genome of the Euendolithic (true boring) Cyanobacterium Mastigocoleus testarum strain BC008.</title>
        <authorList>
            <person name="Guida B.S."/>
            <person name="Garcia-Pichel F."/>
        </authorList>
    </citation>
    <scope>NUCLEOTIDE SEQUENCE [LARGE SCALE GENOMIC DNA]</scope>
    <source>
        <strain evidence="2 3">BC008</strain>
    </source>
</reference>
<evidence type="ECO:0000313" key="3">
    <source>
        <dbReference type="Proteomes" id="UP000053372"/>
    </source>
</evidence>
<name>A0A0V7ZK42_9CYAN</name>